<dbReference type="AlphaFoldDB" id="A0A172TYJ3"/>
<protein>
    <recommendedName>
        <fullName evidence="4">DUF502 domain-containing protein</fullName>
    </recommendedName>
</protein>
<keyword evidence="3" id="KW-1185">Reference proteome</keyword>
<organism evidence="2 3">
    <name type="scientific">Flavisolibacter tropicus</name>
    <dbReference type="NCBI Taxonomy" id="1492898"/>
    <lineage>
        <taxon>Bacteria</taxon>
        <taxon>Pseudomonadati</taxon>
        <taxon>Bacteroidota</taxon>
        <taxon>Chitinophagia</taxon>
        <taxon>Chitinophagales</taxon>
        <taxon>Chitinophagaceae</taxon>
        <taxon>Flavisolibacter</taxon>
    </lineage>
</organism>
<evidence type="ECO:0000313" key="2">
    <source>
        <dbReference type="EMBL" id="ANE52171.1"/>
    </source>
</evidence>
<accession>A0A172TYJ3</accession>
<dbReference type="RefSeq" id="WP_066406379.1">
    <property type="nucleotide sequence ID" value="NZ_CP011390.1"/>
</dbReference>
<gene>
    <name evidence="2" type="ORF">SY85_18400</name>
</gene>
<dbReference type="EMBL" id="CP011390">
    <property type="protein sequence ID" value="ANE52171.1"/>
    <property type="molecule type" value="Genomic_DNA"/>
</dbReference>
<evidence type="ECO:0008006" key="4">
    <source>
        <dbReference type="Google" id="ProtNLM"/>
    </source>
</evidence>
<reference evidence="2 3" key="2">
    <citation type="journal article" date="2016" name="Int. J. Syst. Evol. Microbiol.">
        <title>Flavisolibacter tropicus sp. nov., isolated from tropical soil.</title>
        <authorList>
            <person name="Lee J.J."/>
            <person name="Kang M.S."/>
            <person name="Kim G.S."/>
            <person name="Lee C.S."/>
            <person name="Lim S."/>
            <person name="Lee J."/>
            <person name="Roh S.H."/>
            <person name="Kang H."/>
            <person name="Ha J.M."/>
            <person name="Bae S."/>
            <person name="Jung H.Y."/>
            <person name="Kim M.K."/>
        </authorList>
    </citation>
    <scope>NUCLEOTIDE SEQUENCE [LARGE SCALE GENOMIC DNA]</scope>
    <source>
        <strain evidence="2 3">LCS9</strain>
    </source>
</reference>
<keyword evidence="1" id="KW-0472">Membrane</keyword>
<proteinExistence type="predicted"/>
<feature type="transmembrane region" description="Helical" evidence="1">
    <location>
        <begin position="20"/>
        <end position="41"/>
    </location>
</feature>
<feature type="transmembrane region" description="Helical" evidence="1">
    <location>
        <begin position="61"/>
        <end position="85"/>
    </location>
</feature>
<dbReference type="STRING" id="1492898.SY85_18400"/>
<evidence type="ECO:0000313" key="3">
    <source>
        <dbReference type="Proteomes" id="UP000077177"/>
    </source>
</evidence>
<dbReference type="OrthoDB" id="667305at2"/>
<sequence>MKRAYMIFLKRRYRIFRHHIVTGFIFLMPVLISIVVIGKFWDKLLTMGGQVARLLRVNTIFGPAGDAIMALILLLLFCVIAGFLVRMSVFRRMSDWLDAKLASFIPGYLDLRKETEVKIGTAPAEEVFETCLVHTEEHWRPAYLIDTDDEGNATIFIPAAPTFTTGQVVVTTSANYKKLEIDSKALNAYLTKMGKGLSISLHGYSNISV</sequence>
<evidence type="ECO:0000256" key="1">
    <source>
        <dbReference type="SAM" id="Phobius"/>
    </source>
</evidence>
<keyword evidence="1" id="KW-0812">Transmembrane</keyword>
<keyword evidence="1" id="KW-1133">Transmembrane helix</keyword>
<dbReference type="Proteomes" id="UP000077177">
    <property type="component" value="Chromosome"/>
</dbReference>
<name>A0A172TYJ3_9BACT</name>
<dbReference type="KEGG" id="fla:SY85_18400"/>
<reference evidence="3" key="1">
    <citation type="submission" date="2015-01" db="EMBL/GenBank/DDBJ databases">
        <title>Flavisolibacter sp./LCS9/ whole genome sequencing.</title>
        <authorList>
            <person name="Kim M.K."/>
            <person name="Srinivasan S."/>
            <person name="Lee J.-J."/>
        </authorList>
    </citation>
    <scope>NUCLEOTIDE SEQUENCE [LARGE SCALE GENOMIC DNA]</scope>
    <source>
        <strain evidence="3">LCS9</strain>
    </source>
</reference>